<proteinExistence type="predicted"/>
<sequence>MHSLRMVVFLFTVLWDLSIAVNYNRNTEDFDRRRTDRRFHGDEIAEYHNDSMHSHGNIDSNYEDVTYTESGKKSFRRDMFEASKRFKVSYPSSDSRFFRSMLDKDLCYQYTSECIYYRSEYPNSKLLLDPKTSEEYNPCHRFVEPCFGISEYDYKTIKKFKNLRDY</sequence>
<keyword evidence="1" id="KW-0732">Signal</keyword>
<evidence type="ECO:0000313" key="3">
    <source>
        <dbReference type="WBParaSite" id="EEL_0000538001-mRNA-1"/>
    </source>
</evidence>
<dbReference type="AlphaFoldDB" id="A0A0R3RTR2"/>
<feature type="signal peptide" evidence="1">
    <location>
        <begin position="1"/>
        <end position="20"/>
    </location>
</feature>
<keyword evidence="2" id="KW-1185">Reference proteome</keyword>
<evidence type="ECO:0000256" key="1">
    <source>
        <dbReference type="SAM" id="SignalP"/>
    </source>
</evidence>
<accession>A0A0R3RTR2</accession>
<dbReference type="WBParaSite" id="EEL_0000538001-mRNA-1">
    <property type="protein sequence ID" value="EEL_0000538001-mRNA-1"/>
    <property type="gene ID" value="EEL_0000538001"/>
</dbReference>
<organism evidence="2 3">
    <name type="scientific">Elaeophora elaphi</name>
    <dbReference type="NCBI Taxonomy" id="1147741"/>
    <lineage>
        <taxon>Eukaryota</taxon>
        <taxon>Metazoa</taxon>
        <taxon>Ecdysozoa</taxon>
        <taxon>Nematoda</taxon>
        <taxon>Chromadorea</taxon>
        <taxon>Rhabditida</taxon>
        <taxon>Spirurina</taxon>
        <taxon>Spiruromorpha</taxon>
        <taxon>Filarioidea</taxon>
        <taxon>Onchocercidae</taxon>
        <taxon>Elaeophora</taxon>
    </lineage>
</organism>
<protein>
    <submittedName>
        <fullName evidence="3">Plasmodium yoelii subtelomeric region (PYST-C1)</fullName>
    </submittedName>
</protein>
<feature type="chain" id="PRO_5006447789" evidence="1">
    <location>
        <begin position="21"/>
        <end position="166"/>
    </location>
</feature>
<name>A0A0R3RTR2_9BILA</name>
<reference evidence="3" key="1">
    <citation type="submission" date="2017-02" db="UniProtKB">
        <authorList>
            <consortium name="WormBaseParasite"/>
        </authorList>
    </citation>
    <scope>IDENTIFICATION</scope>
</reference>
<evidence type="ECO:0000313" key="2">
    <source>
        <dbReference type="Proteomes" id="UP000050640"/>
    </source>
</evidence>
<dbReference type="Proteomes" id="UP000050640">
    <property type="component" value="Unplaced"/>
</dbReference>